<evidence type="ECO:0000256" key="3">
    <source>
        <dbReference type="ARBA" id="ARBA00022475"/>
    </source>
</evidence>
<comment type="similarity">
    <text evidence="2">Belongs to the BMP lipoprotein family.</text>
</comment>
<proteinExistence type="inferred from homology"/>
<keyword evidence="4" id="KW-0732">Signal</keyword>
<reference evidence="9 10" key="1">
    <citation type="submission" date="2017-07" db="EMBL/GenBank/DDBJ databases">
        <title>Virgibacillus sp. LM2416.</title>
        <authorList>
            <person name="Tak E.J."/>
            <person name="Bae J.-W."/>
        </authorList>
    </citation>
    <scope>NUCLEOTIDE SEQUENCE [LARGE SCALE GENOMIC DNA]</scope>
    <source>
        <strain evidence="9 10">LM2416</strain>
    </source>
</reference>
<keyword evidence="10" id="KW-1185">Reference proteome</keyword>
<evidence type="ECO:0000256" key="5">
    <source>
        <dbReference type="ARBA" id="ARBA00023136"/>
    </source>
</evidence>
<dbReference type="PANTHER" id="PTHR34296:SF2">
    <property type="entry name" value="ABC TRANSPORTER GUANOSINE-BINDING PROTEIN NUPN"/>
    <property type="match status" value="1"/>
</dbReference>
<gene>
    <name evidence="9" type="ORF">CFK37_00595</name>
</gene>
<keyword evidence="3" id="KW-1003">Cell membrane</keyword>
<keyword evidence="5 7" id="KW-0472">Membrane</keyword>
<dbReference type="OrthoDB" id="2556857at2"/>
<organism evidence="9 10">
    <name type="scientific">Virgibacillus phasianinus</name>
    <dbReference type="NCBI Taxonomy" id="2017483"/>
    <lineage>
        <taxon>Bacteria</taxon>
        <taxon>Bacillati</taxon>
        <taxon>Bacillota</taxon>
        <taxon>Bacilli</taxon>
        <taxon>Bacillales</taxon>
        <taxon>Bacillaceae</taxon>
        <taxon>Virgibacillus</taxon>
    </lineage>
</organism>
<protein>
    <submittedName>
        <fullName evidence="9">BMP family ABC transporter substrate-binding protein</fullName>
    </submittedName>
</protein>
<dbReference type="Proteomes" id="UP000198312">
    <property type="component" value="Chromosome"/>
</dbReference>
<dbReference type="InterPro" id="IPR003760">
    <property type="entry name" value="PnrA-like"/>
</dbReference>
<evidence type="ECO:0000256" key="7">
    <source>
        <dbReference type="SAM" id="Phobius"/>
    </source>
</evidence>
<name>A0A220TY77_9BACI</name>
<dbReference type="Gene3D" id="3.40.50.2300">
    <property type="match status" value="2"/>
</dbReference>
<dbReference type="Pfam" id="PF02608">
    <property type="entry name" value="Bmp"/>
    <property type="match status" value="1"/>
</dbReference>
<evidence type="ECO:0000256" key="4">
    <source>
        <dbReference type="ARBA" id="ARBA00022729"/>
    </source>
</evidence>
<evidence type="ECO:0000256" key="6">
    <source>
        <dbReference type="ARBA" id="ARBA00023288"/>
    </source>
</evidence>
<feature type="transmembrane region" description="Helical" evidence="7">
    <location>
        <begin position="9"/>
        <end position="29"/>
    </location>
</feature>
<dbReference type="PANTHER" id="PTHR34296">
    <property type="entry name" value="TRANSCRIPTIONAL ACTIVATOR PROTEIN MED"/>
    <property type="match status" value="1"/>
</dbReference>
<dbReference type="InterPro" id="IPR050957">
    <property type="entry name" value="BMP_lipoprotein"/>
</dbReference>
<dbReference type="AlphaFoldDB" id="A0A220TY77"/>
<comment type="subcellular location">
    <subcellularLocation>
        <location evidence="1">Cell membrane</location>
        <topology evidence="1">Lipid-anchor</topology>
    </subcellularLocation>
</comment>
<dbReference type="GO" id="GO:0005886">
    <property type="term" value="C:plasma membrane"/>
    <property type="evidence" value="ECO:0007669"/>
    <property type="project" value="UniProtKB-SubCell"/>
</dbReference>
<dbReference type="KEGG" id="vil:CFK37_00595"/>
<dbReference type="InterPro" id="IPR028082">
    <property type="entry name" value="Peripla_BP_I"/>
</dbReference>
<evidence type="ECO:0000259" key="8">
    <source>
        <dbReference type="Pfam" id="PF02608"/>
    </source>
</evidence>
<feature type="domain" description="ABC transporter substrate-binding protein PnrA-like" evidence="8">
    <location>
        <begin position="34"/>
        <end position="318"/>
    </location>
</feature>
<keyword evidence="7" id="KW-0812">Transmembrane</keyword>
<evidence type="ECO:0000256" key="1">
    <source>
        <dbReference type="ARBA" id="ARBA00004193"/>
    </source>
</evidence>
<evidence type="ECO:0000256" key="2">
    <source>
        <dbReference type="ARBA" id="ARBA00008610"/>
    </source>
</evidence>
<keyword evidence="7" id="KW-1133">Transmembrane helix</keyword>
<dbReference type="EMBL" id="CP022315">
    <property type="protein sequence ID" value="ASK60808.1"/>
    <property type="molecule type" value="Genomic_DNA"/>
</dbReference>
<dbReference type="CDD" id="cd06353">
    <property type="entry name" value="PBP1_Med-like"/>
    <property type="match status" value="1"/>
</dbReference>
<sequence length="323" mass="36629">MECSRLKKLYVIFLATACLLIITVCNMYTKTGQIQNVGMLVEDSIHDQAWGHKGYKGLQSIEKKFDVHVFYEEGVKTQQQVAEVVDKFVNNGVNLIFGHSNIYGKYFVNIAKSYPNVQFVYFNGGYHAKNVTSLNFNSHAMGFFGGMIAGKMTDSNQVGIIAAYEWQPEIEGFYEGAKYQNPDVTVHIDYVKDWSDENTALIMYKKMKDMGVDVFYPTGDSYSKEVIKQASEDDLYAVGYVTDQSNIDEETVLTSTVQHVDRLYTLAAEKFNSDKLKGDILVFDFQDDAITLGPFSSDIPKDYVEKVENMIKEYKKTAILPNE</sequence>
<dbReference type="SUPFAM" id="SSF53822">
    <property type="entry name" value="Periplasmic binding protein-like I"/>
    <property type="match status" value="1"/>
</dbReference>
<evidence type="ECO:0000313" key="10">
    <source>
        <dbReference type="Proteomes" id="UP000198312"/>
    </source>
</evidence>
<accession>A0A220TY77</accession>
<evidence type="ECO:0000313" key="9">
    <source>
        <dbReference type="EMBL" id="ASK60808.1"/>
    </source>
</evidence>
<keyword evidence="6" id="KW-0449">Lipoprotein</keyword>